<name>A0AAV7PIR7_PLEWA</name>
<feature type="region of interest" description="Disordered" evidence="1">
    <location>
        <begin position="154"/>
        <end position="177"/>
    </location>
</feature>
<keyword evidence="3" id="KW-1185">Reference proteome</keyword>
<evidence type="ECO:0000313" key="2">
    <source>
        <dbReference type="EMBL" id="KAJ1126739.1"/>
    </source>
</evidence>
<gene>
    <name evidence="2" type="ORF">NDU88_005145</name>
</gene>
<feature type="compositionally biased region" description="Pro residues" evidence="1">
    <location>
        <begin position="67"/>
        <end position="76"/>
    </location>
</feature>
<dbReference type="Proteomes" id="UP001066276">
    <property type="component" value="Chromosome 7"/>
</dbReference>
<evidence type="ECO:0000313" key="3">
    <source>
        <dbReference type="Proteomes" id="UP001066276"/>
    </source>
</evidence>
<sequence length="177" mass="17934">MGPVTLSRALCAHAHQASQPPPIAATGRASSSFSSSPAPGDRHLHTPGSAGPAGSPRPRGRSAAIEAPPPRSPLPLPHGARVERHSPGPPNNSPLWPAHHLSGLANLAWESAPWSRAREEAPAPAAILAAESAWLSAGVRSPPCSVPQITGFPAAQGTRRSSRGCAANRAVKASSGG</sequence>
<reference evidence="2" key="1">
    <citation type="journal article" date="2022" name="bioRxiv">
        <title>Sequencing and chromosome-scale assembly of the giantPleurodeles waltlgenome.</title>
        <authorList>
            <person name="Brown T."/>
            <person name="Elewa A."/>
            <person name="Iarovenko S."/>
            <person name="Subramanian E."/>
            <person name="Araus A.J."/>
            <person name="Petzold A."/>
            <person name="Susuki M."/>
            <person name="Suzuki K.-i.T."/>
            <person name="Hayashi T."/>
            <person name="Toyoda A."/>
            <person name="Oliveira C."/>
            <person name="Osipova E."/>
            <person name="Leigh N.D."/>
            <person name="Simon A."/>
            <person name="Yun M.H."/>
        </authorList>
    </citation>
    <scope>NUCLEOTIDE SEQUENCE</scope>
    <source>
        <strain evidence="2">20211129_DDA</strain>
        <tissue evidence="2">Liver</tissue>
    </source>
</reference>
<organism evidence="2 3">
    <name type="scientific">Pleurodeles waltl</name>
    <name type="common">Iberian ribbed newt</name>
    <dbReference type="NCBI Taxonomy" id="8319"/>
    <lineage>
        <taxon>Eukaryota</taxon>
        <taxon>Metazoa</taxon>
        <taxon>Chordata</taxon>
        <taxon>Craniata</taxon>
        <taxon>Vertebrata</taxon>
        <taxon>Euteleostomi</taxon>
        <taxon>Amphibia</taxon>
        <taxon>Batrachia</taxon>
        <taxon>Caudata</taxon>
        <taxon>Salamandroidea</taxon>
        <taxon>Salamandridae</taxon>
        <taxon>Pleurodelinae</taxon>
        <taxon>Pleurodeles</taxon>
    </lineage>
</organism>
<accession>A0AAV7PIR7</accession>
<protein>
    <submittedName>
        <fullName evidence="2">Uncharacterized protein</fullName>
    </submittedName>
</protein>
<comment type="caution">
    <text evidence="2">The sequence shown here is derived from an EMBL/GenBank/DDBJ whole genome shotgun (WGS) entry which is preliminary data.</text>
</comment>
<proteinExistence type="predicted"/>
<feature type="compositionally biased region" description="Low complexity" evidence="1">
    <location>
        <begin position="47"/>
        <end position="64"/>
    </location>
</feature>
<dbReference type="AlphaFoldDB" id="A0AAV7PIR7"/>
<feature type="region of interest" description="Disordered" evidence="1">
    <location>
        <begin position="1"/>
        <end position="99"/>
    </location>
</feature>
<evidence type="ECO:0000256" key="1">
    <source>
        <dbReference type="SAM" id="MobiDB-lite"/>
    </source>
</evidence>
<dbReference type="EMBL" id="JANPWB010000011">
    <property type="protein sequence ID" value="KAJ1126739.1"/>
    <property type="molecule type" value="Genomic_DNA"/>
</dbReference>